<dbReference type="SUPFAM" id="SSF51679">
    <property type="entry name" value="Bacterial luciferase-like"/>
    <property type="match status" value="1"/>
</dbReference>
<dbReference type="Gene3D" id="3.20.20.30">
    <property type="entry name" value="Luciferase-like domain"/>
    <property type="match status" value="1"/>
</dbReference>
<evidence type="ECO:0000313" key="3">
    <source>
        <dbReference type="EMBL" id="NGO46571.1"/>
    </source>
</evidence>
<organism evidence="3 4">
    <name type="scientific">Streptomyces ureilyticus</name>
    <dbReference type="NCBI Taxonomy" id="1775131"/>
    <lineage>
        <taxon>Bacteria</taxon>
        <taxon>Bacillati</taxon>
        <taxon>Actinomycetota</taxon>
        <taxon>Actinomycetes</taxon>
        <taxon>Kitasatosporales</taxon>
        <taxon>Streptomycetaceae</taxon>
        <taxon>Streptomyces</taxon>
    </lineage>
</organism>
<reference evidence="3 4" key="1">
    <citation type="submission" date="2020-02" db="EMBL/GenBank/DDBJ databases">
        <title>Whole-genome analyses of novel actinobacteria.</title>
        <authorList>
            <person name="Sahin N."/>
            <person name="Tokatli A."/>
        </authorList>
    </citation>
    <scope>NUCLEOTIDE SEQUENCE [LARGE SCALE GENOMIC DNA]</scope>
    <source>
        <strain evidence="3 4">YC419</strain>
    </source>
</reference>
<evidence type="ECO:0000259" key="2">
    <source>
        <dbReference type="Pfam" id="PF00296"/>
    </source>
</evidence>
<feature type="domain" description="Luciferase-like" evidence="2">
    <location>
        <begin position="30"/>
        <end position="289"/>
    </location>
</feature>
<evidence type="ECO:0000313" key="4">
    <source>
        <dbReference type="Proteomes" id="UP001518140"/>
    </source>
</evidence>
<dbReference type="InterPro" id="IPR011251">
    <property type="entry name" value="Luciferase-like_dom"/>
</dbReference>
<comment type="caution">
    <text evidence="3">The sequence shown here is derived from an EMBL/GenBank/DDBJ whole genome shotgun (WGS) entry which is preliminary data.</text>
</comment>
<keyword evidence="4" id="KW-1185">Reference proteome</keyword>
<gene>
    <name evidence="3" type="ORF">G6048_32050</name>
</gene>
<dbReference type="PANTHER" id="PTHR43244">
    <property type="match status" value="1"/>
</dbReference>
<evidence type="ECO:0000256" key="1">
    <source>
        <dbReference type="ARBA" id="ARBA00023002"/>
    </source>
</evidence>
<dbReference type="EMBL" id="JAAKZX010000133">
    <property type="protein sequence ID" value="NGO46571.1"/>
    <property type="molecule type" value="Genomic_DNA"/>
</dbReference>
<keyword evidence="1" id="KW-0560">Oxidoreductase</keyword>
<accession>A0ABX0DXA9</accession>
<name>A0ABX0DXA9_9ACTN</name>
<proteinExistence type="predicted"/>
<dbReference type="RefSeq" id="WP_165343100.1">
    <property type="nucleotide sequence ID" value="NZ_JAAKZX010000133.1"/>
</dbReference>
<dbReference type="InterPro" id="IPR036661">
    <property type="entry name" value="Luciferase-like_sf"/>
</dbReference>
<sequence>MKTSVMLPFVPKRPEQALPFAGLVAWSSAARLWQGQGLLTEGYHVYSYLAGAGFRFPMGFGVSLMPFRHPYDAAVQARSLALTTGQSIVAGFGAGALQLQRSLLGREYSSQLGACREYLGAVRRLLDGEELDVSGEHFEVHGQLQPYPAPQVEVGLGVLRKGAAGVAGEVADAAITWLTPADYVSGTLAPAIAEGARRAERKGKPRIVAIVPVALAAADRDPVQLALASNRPHLSLPHYQSMLRSSGLEVTGDPDVDAGELVAKDGFLYGDEDELAKKVLAYRDAGVDEIVLNITGVSAVYGPEVAVRELAVLLRHFEKAVA</sequence>
<dbReference type="PANTHER" id="PTHR43244:SF1">
    <property type="entry name" value="5,10-METHYLENETETRAHYDROMETHANOPTERIN REDUCTASE"/>
    <property type="match status" value="1"/>
</dbReference>
<dbReference type="Proteomes" id="UP001518140">
    <property type="component" value="Unassembled WGS sequence"/>
</dbReference>
<protein>
    <submittedName>
        <fullName evidence="3">LLM class flavin-dependent oxidoreductase</fullName>
    </submittedName>
</protein>
<dbReference type="InterPro" id="IPR050564">
    <property type="entry name" value="F420-G6PD/mer"/>
</dbReference>
<dbReference type="Pfam" id="PF00296">
    <property type="entry name" value="Bac_luciferase"/>
    <property type="match status" value="1"/>
</dbReference>